<comment type="caution">
    <text evidence="1">The sequence shown here is derived from an EMBL/GenBank/DDBJ whole genome shotgun (WGS) entry which is preliminary data.</text>
</comment>
<accession>A0ABX5PPL3</accession>
<keyword evidence="2" id="KW-1185">Reference proteome</keyword>
<dbReference type="Proteomes" id="UP000247584">
    <property type="component" value="Unassembled WGS sequence"/>
</dbReference>
<reference evidence="1 2" key="1">
    <citation type="submission" date="2018-06" db="EMBL/GenBank/DDBJ databases">
        <title>Genomic Encyclopedia of Type Strains, Phase III (KMG-III): the genomes of soil and plant-associated and newly described type strains.</title>
        <authorList>
            <person name="Whitman W."/>
        </authorList>
    </citation>
    <scope>NUCLEOTIDE SEQUENCE [LARGE SCALE GENOMIC DNA]</scope>
    <source>
        <strain evidence="1 2">JC5</strain>
    </source>
</reference>
<evidence type="ECO:0000313" key="2">
    <source>
        <dbReference type="Proteomes" id="UP000247584"/>
    </source>
</evidence>
<organism evidence="1 2">
    <name type="scientific">Shewanella chilikensis</name>
    <dbReference type="NCBI Taxonomy" id="558541"/>
    <lineage>
        <taxon>Bacteria</taxon>
        <taxon>Pseudomonadati</taxon>
        <taxon>Pseudomonadota</taxon>
        <taxon>Gammaproteobacteria</taxon>
        <taxon>Alteromonadales</taxon>
        <taxon>Shewanellaceae</taxon>
        <taxon>Shewanella</taxon>
    </lineage>
</organism>
<evidence type="ECO:0000313" key="1">
    <source>
        <dbReference type="EMBL" id="PYE59038.1"/>
    </source>
</evidence>
<proteinExistence type="predicted"/>
<name>A0ABX5PPL3_9GAMM</name>
<protein>
    <submittedName>
        <fullName evidence="1">Uncharacterized protein</fullName>
    </submittedName>
</protein>
<dbReference type="EMBL" id="QJSY01000010">
    <property type="protein sequence ID" value="PYE59038.1"/>
    <property type="molecule type" value="Genomic_DNA"/>
</dbReference>
<gene>
    <name evidence="1" type="ORF">C8J23_11059</name>
</gene>
<sequence>MHPCIRASSPSLARAHELVASQHSPCSTFEPRPSSLDIPVSATPICNNASGGSEGGIGATLLVLSSLKHLRYLQTYTYFQAQAGL</sequence>